<feature type="coiled-coil region" evidence="4">
    <location>
        <begin position="1"/>
        <end position="28"/>
    </location>
</feature>
<dbReference type="GO" id="GO:0005634">
    <property type="term" value="C:nucleus"/>
    <property type="evidence" value="ECO:0007669"/>
    <property type="project" value="UniProtKB-SubCell"/>
</dbReference>
<evidence type="ECO:0000256" key="2">
    <source>
        <dbReference type="PROSITE-ProRule" id="PRU00110"/>
    </source>
</evidence>
<dbReference type="EMBL" id="HBEV01009540">
    <property type="protein sequence ID" value="CAD8589883.1"/>
    <property type="molecule type" value="Transcribed_RNA"/>
</dbReference>
<keyword evidence="2" id="KW-0597">Phosphoprotein</keyword>
<feature type="domain" description="HPt" evidence="5">
    <location>
        <begin position="46"/>
        <end position="152"/>
    </location>
</feature>
<keyword evidence="3" id="KW-0902">Two-component regulatory system</keyword>
<dbReference type="AlphaFoldDB" id="A0A7S0KQY2"/>
<evidence type="ECO:0000256" key="1">
    <source>
        <dbReference type="ARBA" id="ARBA00022864"/>
    </source>
</evidence>
<dbReference type="GO" id="GO:0000160">
    <property type="term" value="P:phosphorelay signal transduction system"/>
    <property type="evidence" value="ECO:0007669"/>
    <property type="project" value="UniProtKB-UniRule"/>
</dbReference>
<evidence type="ECO:0000256" key="3">
    <source>
        <dbReference type="RuleBase" id="RU369004"/>
    </source>
</evidence>
<proteinExistence type="predicted"/>
<feature type="modified residue" description="Phosphohistidine" evidence="2">
    <location>
        <position position="95"/>
    </location>
</feature>
<dbReference type="PANTHER" id="PTHR28242">
    <property type="entry name" value="PHOSPHORELAY INTERMEDIATE PROTEIN YPD1"/>
    <property type="match status" value="1"/>
</dbReference>
<organism evidence="6">
    <name type="scientific">Micromonas pusilla</name>
    <name type="common">Picoplanktonic green alga</name>
    <name type="synonym">Chromulina pusilla</name>
    <dbReference type="NCBI Taxonomy" id="38833"/>
    <lineage>
        <taxon>Eukaryota</taxon>
        <taxon>Viridiplantae</taxon>
        <taxon>Chlorophyta</taxon>
        <taxon>Mamiellophyceae</taxon>
        <taxon>Mamiellales</taxon>
        <taxon>Mamiellaceae</taxon>
        <taxon>Micromonas</taxon>
    </lineage>
</organism>
<dbReference type="SUPFAM" id="SSF47226">
    <property type="entry name" value="Histidine-containing phosphotransfer domain, HPT domain"/>
    <property type="match status" value="1"/>
</dbReference>
<keyword evidence="1 3" id="KW-0932">Cytokinin signaling pathway</keyword>
<dbReference type="CDD" id="cd00088">
    <property type="entry name" value="HPT"/>
    <property type="match status" value="1"/>
</dbReference>
<dbReference type="GO" id="GO:0005829">
    <property type="term" value="C:cytosol"/>
    <property type="evidence" value="ECO:0007669"/>
    <property type="project" value="UniProtKB-SubCell"/>
</dbReference>
<sequence>MGKTKTTLEELEEERSALEQEAYDEKTKLLNRSQFQELLELQNEEEPEFVAEIVEMYLADAKEMLNELSKLFSEEKVKEAEDGKPDYNTVRAVLHKLKGSSSTFGADGVQQKCEELREHCINEDLDKCRTGEGSLEELQSNVDMLSEFLAKYTAKIKEIYELSQEAKADE</sequence>
<dbReference type="GO" id="GO:0009927">
    <property type="term" value="F:histidine phosphotransfer kinase activity"/>
    <property type="evidence" value="ECO:0007669"/>
    <property type="project" value="UniProtKB-UniRule"/>
</dbReference>
<dbReference type="PROSITE" id="PS50894">
    <property type="entry name" value="HPT"/>
    <property type="match status" value="1"/>
</dbReference>
<dbReference type="PANTHER" id="PTHR28242:SF52">
    <property type="entry name" value="PHOSPHORELAY INTERMEDIATE PROTEIN YPD1"/>
    <property type="match status" value="1"/>
</dbReference>
<dbReference type="InterPro" id="IPR008207">
    <property type="entry name" value="Sig_transdc_His_kin_Hpt_dom"/>
</dbReference>
<evidence type="ECO:0000313" key="6">
    <source>
        <dbReference type="EMBL" id="CAD8589883.1"/>
    </source>
</evidence>
<comment type="domain">
    <text evidence="3">Histidine-containing phosphotransfer domain (HPt) contains an active histidine that mediates the phosphotransfer.</text>
</comment>
<dbReference type="Pfam" id="PF01627">
    <property type="entry name" value="Hpt"/>
    <property type="match status" value="1"/>
</dbReference>
<dbReference type="InterPro" id="IPR036641">
    <property type="entry name" value="HPT_dom_sf"/>
</dbReference>
<name>A0A7S0KQY2_MICPS</name>
<keyword evidence="4" id="KW-0175">Coiled coil</keyword>
<accession>A0A7S0KQY2</accession>
<gene>
    <name evidence="6" type="ORF">MSP1404_LOCUS7287</name>
</gene>
<dbReference type="GO" id="GO:0009736">
    <property type="term" value="P:cytokinin-activated signaling pathway"/>
    <property type="evidence" value="ECO:0007669"/>
    <property type="project" value="UniProtKB-KW"/>
</dbReference>
<reference evidence="6" key="1">
    <citation type="submission" date="2021-01" db="EMBL/GenBank/DDBJ databases">
        <authorList>
            <person name="Corre E."/>
            <person name="Pelletier E."/>
            <person name="Niang G."/>
            <person name="Scheremetjew M."/>
            <person name="Finn R."/>
            <person name="Kale V."/>
            <person name="Holt S."/>
            <person name="Cochrane G."/>
            <person name="Meng A."/>
            <person name="Brown T."/>
            <person name="Cohen L."/>
        </authorList>
    </citation>
    <scope>NUCLEOTIDE SEQUENCE</scope>
    <source>
        <strain evidence="6">CCMP494</strain>
    </source>
</reference>
<comment type="subcellular location">
    <subcellularLocation>
        <location evidence="3">Cytoplasm</location>
        <location evidence="3">Cytosol</location>
    </subcellularLocation>
    <subcellularLocation>
        <location evidence="3">Nucleus</location>
    </subcellularLocation>
</comment>
<comment type="function">
    <text evidence="3">Functions as a two-component phosphorelay mediators between cytokinin sensor histidine kinases and response regulators (B-type ARRs). Plays an important role in propagating cytokinin signal transduction.</text>
</comment>
<dbReference type="GO" id="GO:0043424">
    <property type="term" value="F:protein histidine kinase binding"/>
    <property type="evidence" value="ECO:0007669"/>
    <property type="project" value="UniProtKB-UniRule"/>
</dbReference>
<dbReference type="InterPro" id="IPR045871">
    <property type="entry name" value="AHP1-5/YPD1"/>
</dbReference>
<protein>
    <recommendedName>
        <fullName evidence="3">Histidine-containing phosphotransfer protein</fullName>
    </recommendedName>
</protein>
<evidence type="ECO:0000259" key="5">
    <source>
        <dbReference type="PROSITE" id="PS50894"/>
    </source>
</evidence>
<evidence type="ECO:0000256" key="4">
    <source>
        <dbReference type="SAM" id="Coils"/>
    </source>
</evidence>
<dbReference type="Gene3D" id="1.20.120.160">
    <property type="entry name" value="HPT domain"/>
    <property type="match status" value="1"/>
</dbReference>